<keyword evidence="4" id="KW-0472">Membrane</keyword>
<keyword evidence="5" id="KW-0998">Cell outer membrane</keyword>
<dbReference type="KEGG" id="cmr:Cycma_4840"/>
<dbReference type="InterPro" id="IPR012944">
    <property type="entry name" value="SusD_RagB_dom"/>
</dbReference>
<dbReference type="InterPro" id="IPR011990">
    <property type="entry name" value="TPR-like_helical_dom_sf"/>
</dbReference>
<dbReference type="OrthoDB" id="691907at2"/>
<dbReference type="SUPFAM" id="SSF48452">
    <property type="entry name" value="TPR-like"/>
    <property type="match status" value="1"/>
</dbReference>
<evidence type="ECO:0000256" key="2">
    <source>
        <dbReference type="ARBA" id="ARBA00006275"/>
    </source>
</evidence>
<dbReference type="InterPro" id="IPR033985">
    <property type="entry name" value="SusD-like_N"/>
</dbReference>
<evidence type="ECO:0000313" key="8">
    <source>
        <dbReference type="EMBL" id="AEL28525.1"/>
    </source>
</evidence>
<gene>
    <name evidence="8" type="ordered locus">Cycma_4840</name>
</gene>
<comment type="similarity">
    <text evidence="2">Belongs to the SusD family.</text>
</comment>
<keyword evidence="3" id="KW-0732">Signal</keyword>
<dbReference type="STRING" id="880070.Cycma_4840"/>
<dbReference type="Pfam" id="PF14322">
    <property type="entry name" value="SusD-like_3"/>
    <property type="match status" value="1"/>
</dbReference>
<dbReference type="EMBL" id="CP002955">
    <property type="protein sequence ID" value="AEL28525.1"/>
    <property type="molecule type" value="Genomic_DNA"/>
</dbReference>
<evidence type="ECO:0000256" key="3">
    <source>
        <dbReference type="ARBA" id="ARBA00022729"/>
    </source>
</evidence>
<protein>
    <submittedName>
        <fullName evidence="8">RagB/SusD domain-containing protein</fullName>
    </submittedName>
</protein>
<name>G0J6L0_CYCMS</name>
<dbReference type="Gene3D" id="1.25.40.390">
    <property type="match status" value="1"/>
</dbReference>
<dbReference type="GO" id="GO:0009279">
    <property type="term" value="C:cell outer membrane"/>
    <property type="evidence" value="ECO:0007669"/>
    <property type="project" value="UniProtKB-SubCell"/>
</dbReference>
<evidence type="ECO:0000313" key="9">
    <source>
        <dbReference type="Proteomes" id="UP000001635"/>
    </source>
</evidence>
<dbReference type="PROSITE" id="PS51257">
    <property type="entry name" value="PROKAR_LIPOPROTEIN"/>
    <property type="match status" value="1"/>
</dbReference>
<proteinExistence type="inferred from homology"/>
<evidence type="ECO:0000256" key="4">
    <source>
        <dbReference type="ARBA" id="ARBA00023136"/>
    </source>
</evidence>
<evidence type="ECO:0000259" key="7">
    <source>
        <dbReference type="Pfam" id="PF14322"/>
    </source>
</evidence>
<organism evidence="8 9">
    <name type="scientific">Cyclobacterium marinum (strain ATCC 25205 / DSM 745 / LMG 13164 / NCIMB 1802)</name>
    <name type="common">Flectobacillus marinus</name>
    <dbReference type="NCBI Taxonomy" id="880070"/>
    <lineage>
        <taxon>Bacteria</taxon>
        <taxon>Pseudomonadati</taxon>
        <taxon>Bacteroidota</taxon>
        <taxon>Cytophagia</taxon>
        <taxon>Cytophagales</taxon>
        <taxon>Cyclobacteriaceae</taxon>
        <taxon>Cyclobacterium</taxon>
    </lineage>
</organism>
<dbReference type="HOGENOM" id="CLU_015553_1_4_10"/>
<dbReference type="CDD" id="cd08977">
    <property type="entry name" value="SusD"/>
    <property type="match status" value="1"/>
</dbReference>
<accession>G0J6L0</accession>
<feature type="domain" description="RagB/SusD" evidence="6">
    <location>
        <begin position="361"/>
        <end position="492"/>
    </location>
</feature>
<reference evidence="9" key="1">
    <citation type="submission" date="2011-07" db="EMBL/GenBank/DDBJ databases">
        <title>The complete genome of Cyclobacterium marinum DSM 745.</title>
        <authorList>
            <person name="Lucas S."/>
            <person name="Han J."/>
            <person name="Lapidus A."/>
            <person name="Bruce D."/>
            <person name="Goodwin L."/>
            <person name="Pitluck S."/>
            <person name="Peters L."/>
            <person name="Kyrpides N."/>
            <person name="Mavromatis K."/>
            <person name="Ivanova N."/>
            <person name="Ovchinnikova G."/>
            <person name="Chertkov O."/>
            <person name="Detter J.C."/>
            <person name="Tapia R."/>
            <person name="Han C."/>
            <person name="Land M."/>
            <person name="Hauser L."/>
            <person name="Markowitz V."/>
            <person name="Cheng J.-F."/>
            <person name="Hugenholtz P."/>
            <person name="Woyke T."/>
            <person name="Wu D."/>
            <person name="Tindall B."/>
            <person name="Schuetze A."/>
            <person name="Brambilla E."/>
            <person name="Klenk H.-P."/>
            <person name="Eisen J.A."/>
        </authorList>
    </citation>
    <scope>NUCLEOTIDE SEQUENCE [LARGE SCALE GENOMIC DNA]</scope>
    <source>
        <strain evidence="9">ATCC 25205 / DSM 745 / LMG 13164 / NCIMB 1802</strain>
    </source>
</reference>
<evidence type="ECO:0000256" key="1">
    <source>
        <dbReference type="ARBA" id="ARBA00004442"/>
    </source>
</evidence>
<evidence type="ECO:0000256" key="5">
    <source>
        <dbReference type="ARBA" id="ARBA00023237"/>
    </source>
</evidence>
<keyword evidence="9" id="KW-1185">Reference proteome</keyword>
<feature type="domain" description="SusD-like N-terminal" evidence="7">
    <location>
        <begin position="49"/>
        <end position="222"/>
    </location>
</feature>
<dbReference type="RefSeq" id="WP_014022805.1">
    <property type="nucleotide sequence ID" value="NC_015914.1"/>
</dbReference>
<comment type="subcellular location">
    <subcellularLocation>
        <location evidence="1">Cell outer membrane</location>
    </subcellularLocation>
</comment>
<dbReference type="Pfam" id="PF07980">
    <property type="entry name" value="SusD_RagB"/>
    <property type="match status" value="1"/>
</dbReference>
<sequence length="492" mass="56062">MKKLLYILVFLGMSACSEDFLEIFPETTLNEGNFYQTQEEFILLANGCYVPMRDYEKDLHWVLAELISDNTSFQYNIRTGEAVRGVIDQFIITSDNRGYAQFWDGSYNGITRCNKLLAEIDREGVTWTDQAYKERSTAEALFLRGLYYFNLVRQFGGVTLVTTPITAQEAVNIDRATEEQVYQQIINDLESAVNHFSNATSVDEDGRANKYAAQALLGKVQLTLKNYGAAESSLKAVIDANQYSLLPNYADLYDPSNPDFTETLFSIQYSENNRELSNRFIFMFAPWSSEGEITNRPNISMVSAGWNIPTRDLIMAFEEGDNRKAVSINTWTGPDWDGEIRELSYIGKFKPPVSAPDDRCGDNMPVLRYSDVLLMYAEALNAQGRTGEAIPFVEMVRNRAGLTEPLQGYNQESLQDLILKERQVEFCFENQRWYDLKRTGKALEVMAAHGQREKEMKSFLFDASFDVANYKLLAPIPAEQILINRLEQNSGY</sequence>
<dbReference type="AlphaFoldDB" id="G0J6L0"/>
<evidence type="ECO:0000259" key="6">
    <source>
        <dbReference type="Pfam" id="PF07980"/>
    </source>
</evidence>
<dbReference type="eggNOG" id="COG0702">
    <property type="taxonomic scope" value="Bacteria"/>
</dbReference>
<dbReference type="Proteomes" id="UP000001635">
    <property type="component" value="Chromosome"/>
</dbReference>